<name>E3T5B9_CROVB</name>
<organismHost>
    <name type="scientific">Cafeteria roenbergensis</name>
    <name type="common">Marine flagellate</name>
    <dbReference type="NCBI Taxonomy" id="33653"/>
</organismHost>
<organism evidence="1 2">
    <name type="scientific">Cafeteria roenbergensis virus (strain BV-PW1)</name>
    <name type="common">CroV</name>
    <dbReference type="NCBI Taxonomy" id="693272"/>
    <lineage>
        <taxon>Viruses</taxon>
        <taxon>Varidnaviria</taxon>
        <taxon>Bamfordvirae</taxon>
        <taxon>Nucleocytoviricota</taxon>
        <taxon>Megaviricetes</taxon>
        <taxon>Imitervirales</taxon>
        <taxon>Mimiviridae</taxon>
        <taxon>Aliimimivirinae</taxon>
        <taxon>Rheavirus</taxon>
        <taxon>Rheavirus sinusmexicani</taxon>
    </lineage>
</organism>
<evidence type="ECO:0000313" key="2">
    <source>
        <dbReference type="Proteomes" id="UP000029781"/>
    </source>
</evidence>
<keyword evidence="2" id="KW-1185">Reference proteome</keyword>
<dbReference type="OrthoDB" id="35347at10239"/>
<dbReference type="GeneID" id="9887751"/>
<dbReference type="EMBL" id="GU244497">
    <property type="protein sequence ID" value="ADO67382.1"/>
    <property type="molecule type" value="Genomic_DNA"/>
</dbReference>
<dbReference type="KEGG" id="vg:9887751"/>
<proteinExistence type="predicted"/>
<gene>
    <name evidence="1" type="ORF">crov348</name>
</gene>
<reference evidence="1 2" key="1">
    <citation type="journal article" date="2010" name="Proc. Natl. Acad. Sci. U.S.A.">
        <title>Giant virus with a remarkable complement of genes infects marine zooplankton.</title>
        <authorList>
            <person name="Fischer M.G."/>
            <person name="Allen M.J."/>
            <person name="Wilson W.H."/>
            <person name="Suttle C.A."/>
        </authorList>
    </citation>
    <scope>NUCLEOTIDE SEQUENCE [LARGE SCALE GENOMIC DNA]</scope>
    <source>
        <strain evidence="1 2">BV-PW1</strain>
    </source>
</reference>
<evidence type="ECO:0000313" key="1">
    <source>
        <dbReference type="EMBL" id="ADO67382.1"/>
    </source>
</evidence>
<dbReference type="RefSeq" id="YP_003969981.1">
    <property type="nucleotide sequence ID" value="NC_014637.1"/>
</dbReference>
<dbReference type="Proteomes" id="UP000029781">
    <property type="component" value="Segment"/>
</dbReference>
<protein>
    <submittedName>
        <fullName evidence="1">Uncharacterized protein</fullName>
    </submittedName>
</protein>
<sequence>MIINKGTGAGGVNTNYYGKKFENKTNNQIRLLNDGYIKKAILKNTNKVYNYYLSKTFEDKTIIFVLQNGLKMYMKNKYNIKSFRYPDEAYLIEYNTGRKVIKILEKKRTKG</sequence>
<accession>E3T5B9</accession>